<name>A0ABQ9DW72_9PASS</name>
<proteinExistence type="inferred from homology"/>
<protein>
    <recommendedName>
        <fullName evidence="2">Phosphotransferase</fullName>
        <ecNumber evidence="2">2.7.1.-</ecNumber>
    </recommendedName>
</protein>
<dbReference type="EC" id="2.7.1.-" evidence="2"/>
<comment type="pathway">
    <text evidence="1">Carbohydrate degradation; glycolysis; D-glyceraldehyde 3-phosphate and glycerone phosphate from D-glucose: step 1/4.</text>
</comment>
<dbReference type="InterPro" id="IPR043129">
    <property type="entry name" value="ATPase_NBD"/>
</dbReference>
<dbReference type="InterPro" id="IPR022673">
    <property type="entry name" value="Hexokinase_C"/>
</dbReference>
<keyword evidence="5" id="KW-1185">Reference proteome</keyword>
<dbReference type="EMBL" id="WHWB01016043">
    <property type="protein sequence ID" value="KAJ7428756.1"/>
    <property type="molecule type" value="Genomic_DNA"/>
</dbReference>
<dbReference type="Proteomes" id="UP001145742">
    <property type="component" value="Unassembled WGS sequence"/>
</dbReference>
<evidence type="ECO:0000259" key="3">
    <source>
        <dbReference type="Pfam" id="PF03727"/>
    </source>
</evidence>
<dbReference type="PANTHER" id="PTHR19443:SF4">
    <property type="entry name" value="HEXOKINASE-2"/>
    <property type="match status" value="1"/>
</dbReference>
<dbReference type="Gene3D" id="3.40.367.20">
    <property type="match status" value="1"/>
</dbReference>
<dbReference type="SUPFAM" id="SSF53067">
    <property type="entry name" value="Actin-like ATPase domain"/>
    <property type="match status" value="1"/>
</dbReference>
<dbReference type="InterPro" id="IPR001312">
    <property type="entry name" value="Hexokinase"/>
</dbReference>
<evidence type="ECO:0000256" key="1">
    <source>
        <dbReference type="ARBA" id="ARBA00004888"/>
    </source>
</evidence>
<evidence type="ECO:0000313" key="4">
    <source>
        <dbReference type="EMBL" id="KAJ7428756.1"/>
    </source>
</evidence>
<keyword evidence="2" id="KW-0808">Transferase</keyword>
<evidence type="ECO:0000256" key="2">
    <source>
        <dbReference type="RuleBase" id="RU362007"/>
    </source>
</evidence>
<comment type="similarity">
    <text evidence="2">Belongs to the hexokinase family.</text>
</comment>
<organism evidence="4 5">
    <name type="scientific">Willisornis vidua</name>
    <name type="common">Xingu scale-backed antbird</name>
    <dbReference type="NCBI Taxonomy" id="1566151"/>
    <lineage>
        <taxon>Eukaryota</taxon>
        <taxon>Metazoa</taxon>
        <taxon>Chordata</taxon>
        <taxon>Craniata</taxon>
        <taxon>Vertebrata</taxon>
        <taxon>Euteleostomi</taxon>
        <taxon>Archelosauria</taxon>
        <taxon>Archosauria</taxon>
        <taxon>Dinosauria</taxon>
        <taxon>Saurischia</taxon>
        <taxon>Theropoda</taxon>
        <taxon>Coelurosauria</taxon>
        <taxon>Aves</taxon>
        <taxon>Neognathae</taxon>
        <taxon>Neoaves</taxon>
        <taxon>Telluraves</taxon>
        <taxon>Australaves</taxon>
        <taxon>Passeriformes</taxon>
        <taxon>Thamnophilidae</taxon>
        <taxon>Willisornis</taxon>
    </lineage>
</organism>
<keyword evidence="2" id="KW-0324">Glycolysis</keyword>
<accession>A0ABQ9DW72</accession>
<dbReference type="PANTHER" id="PTHR19443">
    <property type="entry name" value="HEXOKINASE"/>
    <property type="match status" value="1"/>
</dbReference>
<evidence type="ECO:0000313" key="5">
    <source>
        <dbReference type="Proteomes" id="UP001145742"/>
    </source>
</evidence>
<dbReference type="Pfam" id="PF03727">
    <property type="entry name" value="Hexokinase_2"/>
    <property type="match status" value="1"/>
</dbReference>
<reference evidence="4" key="1">
    <citation type="submission" date="2019-10" db="EMBL/GenBank/DDBJ databases">
        <authorList>
            <person name="Soares A.E.R."/>
            <person name="Aleixo A."/>
            <person name="Schneider P."/>
            <person name="Miyaki C.Y."/>
            <person name="Schneider M.P."/>
            <person name="Mello C."/>
            <person name="Vasconcelos A.T.R."/>
        </authorList>
    </citation>
    <scope>NUCLEOTIDE SEQUENCE</scope>
    <source>
        <tissue evidence="4">Muscle</tissue>
    </source>
</reference>
<feature type="domain" description="Hexokinase C-terminal" evidence="3">
    <location>
        <begin position="41"/>
        <end position="120"/>
    </location>
</feature>
<gene>
    <name evidence="4" type="ORF">WISP_00814</name>
</gene>
<keyword evidence="2" id="KW-0418">Kinase</keyword>
<keyword evidence="2" id="KW-0547">Nucleotide-binding</keyword>
<keyword evidence="2" id="KW-0067">ATP-binding</keyword>
<sequence>MAQSTFPGADPFLGSRFSTPLCKPTPFHGTSCIPKTLFCAHREKEGLQKAQEILSKLGLEPSHEDCLATLRICQIVSTRSASLCGATLAAVLHRIKDNKGVDRLRSTVGVDGSVYKKHPQ</sequence>
<comment type="caution">
    <text evidence="4">The sequence shown here is derived from an EMBL/GenBank/DDBJ whole genome shotgun (WGS) entry which is preliminary data.</text>
</comment>